<dbReference type="InterPro" id="IPR036388">
    <property type="entry name" value="WH-like_DNA-bd_sf"/>
</dbReference>
<evidence type="ECO:0000313" key="6">
    <source>
        <dbReference type="EMBL" id="MER5171058.1"/>
    </source>
</evidence>
<evidence type="ECO:0000256" key="4">
    <source>
        <dbReference type="ARBA" id="ARBA00023163"/>
    </source>
</evidence>
<dbReference type="InterPro" id="IPR000847">
    <property type="entry name" value="LysR_HTH_N"/>
</dbReference>
<dbReference type="EMBL" id="JAYWLC010000002">
    <property type="protein sequence ID" value="MER5171058.1"/>
    <property type="molecule type" value="Genomic_DNA"/>
</dbReference>
<dbReference type="PANTHER" id="PTHR30419">
    <property type="entry name" value="HTH-TYPE TRANSCRIPTIONAL REGULATOR YBHD"/>
    <property type="match status" value="1"/>
</dbReference>
<dbReference type="PRINTS" id="PR00039">
    <property type="entry name" value="HTHLYSR"/>
</dbReference>
<sequence>MGLHRGVKLRHVRAFLDVIDQGSISAAARGQGISQPALSKTLAELEAMLEVELLSREGRSVGLTPAGRAFRRHALQALQQLDTAVVAAQGGTSSDMLNVGLLPTVSGGIFPRAALEFAKDHPGLRMSMLTGPHGFLLGQLRDGRIDLMVGRMPAPEDMPGLRFDFLYHEEIVLVGRAGHPLAGASGAQVLQQAELILPTQKSIIRSTVDRFLLSAGITEPKMRFETVSLAPGLGLVESSDLLWFISRGVVRREIESGTLEVIDLGAPFLAGSVGLTMKQSTADRFEIGGLAEALRHQIMLSGLELPRERQLEP</sequence>
<keyword evidence="7" id="KW-1185">Reference proteome</keyword>
<dbReference type="SUPFAM" id="SSF46785">
    <property type="entry name" value="Winged helix' DNA-binding domain"/>
    <property type="match status" value="1"/>
</dbReference>
<organism evidence="6 7">
    <name type="scientific">Thioclava kandeliae</name>
    <dbReference type="NCBI Taxonomy" id="3070818"/>
    <lineage>
        <taxon>Bacteria</taxon>
        <taxon>Pseudomonadati</taxon>
        <taxon>Pseudomonadota</taxon>
        <taxon>Alphaproteobacteria</taxon>
        <taxon>Rhodobacterales</taxon>
        <taxon>Paracoccaceae</taxon>
        <taxon>Thioclava</taxon>
    </lineage>
</organism>
<protein>
    <submittedName>
        <fullName evidence="6">LysR substrate-binding domain-containing protein</fullName>
    </submittedName>
</protein>
<keyword evidence="3" id="KW-0238">DNA-binding</keyword>
<comment type="similarity">
    <text evidence="1">Belongs to the LysR transcriptional regulatory family.</text>
</comment>
<gene>
    <name evidence="6" type="ORF">VSX56_04645</name>
</gene>
<dbReference type="InterPro" id="IPR005119">
    <property type="entry name" value="LysR_subst-bd"/>
</dbReference>
<dbReference type="SUPFAM" id="SSF53850">
    <property type="entry name" value="Periplasmic binding protein-like II"/>
    <property type="match status" value="1"/>
</dbReference>
<dbReference type="InterPro" id="IPR050950">
    <property type="entry name" value="HTH-type_LysR_regulators"/>
</dbReference>
<dbReference type="Pfam" id="PF03466">
    <property type="entry name" value="LysR_substrate"/>
    <property type="match status" value="1"/>
</dbReference>
<comment type="caution">
    <text evidence="6">The sequence shown here is derived from an EMBL/GenBank/DDBJ whole genome shotgun (WGS) entry which is preliminary data.</text>
</comment>
<dbReference type="InterPro" id="IPR036390">
    <property type="entry name" value="WH_DNA-bd_sf"/>
</dbReference>
<accession>A0ABV1SDQ7</accession>
<keyword evidence="4" id="KW-0804">Transcription</keyword>
<evidence type="ECO:0000259" key="5">
    <source>
        <dbReference type="PROSITE" id="PS50931"/>
    </source>
</evidence>
<dbReference type="Gene3D" id="3.40.190.10">
    <property type="entry name" value="Periplasmic binding protein-like II"/>
    <property type="match status" value="2"/>
</dbReference>
<dbReference type="PROSITE" id="PS50931">
    <property type="entry name" value="HTH_LYSR"/>
    <property type="match status" value="1"/>
</dbReference>
<evidence type="ECO:0000256" key="2">
    <source>
        <dbReference type="ARBA" id="ARBA00023015"/>
    </source>
</evidence>
<evidence type="ECO:0000256" key="1">
    <source>
        <dbReference type="ARBA" id="ARBA00009437"/>
    </source>
</evidence>
<name>A0ABV1SDQ7_9RHOB</name>
<dbReference type="Gene3D" id="1.10.10.10">
    <property type="entry name" value="Winged helix-like DNA-binding domain superfamily/Winged helix DNA-binding domain"/>
    <property type="match status" value="1"/>
</dbReference>
<reference evidence="6 7" key="1">
    <citation type="submission" date="2024-01" db="EMBL/GenBank/DDBJ databases">
        <authorList>
            <person name="Deng Y."/>
            <person name="Su J."/>
        </authorList>
    </citation>
    <scope>NUCLEOTIDE SEQUENCE [LARGE SCALE GENOMIC DNA]</scope>
    <source>
        <strain evidence="6 7">CPCC 100088</strain>
    </source>
</reference>
<dbReference type="RefSeq" id="WP_350935169.1">
    <property type="nucleotide sequence ID" value="NZ_JAYWLC010000002.1"/>
</dbReference>
<reference evidence="6 7" key="2">
    <citation type="submission" date="2024-06" db="EMBL/GenBank/DDBJ databases">
        <title>Thioclava kandeliae sp. nov. from a rhizosphere soil sample of Kandelia candel in a mangrove.</title>
        <authorList>
            <person name="Mu T."/>
        </authorList>
    </citation>
    <scope>NUCLEOTIDE SEQUENCE [LARGE SCALE GENOMIC DNA]</scope>
    <source>
        <strain evidence="6 7">CPCC 100088</strain>
    </source>
</reference>
<proteinExistence type="inferred from homology"/>
<dbReference type="PANTHER" id="PTHR30419:SF8">
    <property type="entry name" value="NITROGEN ASSIMILATION TRANSCRIPTIONAL ACTIVATOR-RELATED"/>
    <property type="match status" value="1"/>
</dbReference>
<dbReference type="Proteomes" id="UP001438953">
    <property type="component" value="Unassembled WGS sequence"/>
</dbReference>
<keyword evidence="2" id="KW-0805">Transcription regulation</keyword>
<dbReference type="Pfam" id="PF00126">
    <property type="entry name" value="HTH_1"/>
    <property type="match status" value="1"/>
</dbReference>
<feature type="domain" description="HTH lysR-type" evidence="5">
    <location>
        <begin position="7"/>
        <end position="64"/>
    </location>
</feature>
<evidence type="ECO:0000313" key="7">
    <source>
        <dbReference type="Proteomes" id="UP001438953"/>
    </source>
</evidence>
<evidence type="ECO:0000256" key="3">
    <source>
        <dbReference type="ARBA" id="ARBA00023125"/>
    </source>
</evidence>